<dbReference type="GO" id="GO:0016020">
    <property type="term" value="C:membrane"/>
    <property type="evidence" value="ECO:0007669"/>
    <property type="project" value="InterPro"/>
</dbReference>
<reference evidence="3 4" key="1">
    <citation type="journal article" date="2016" name="Sci. Rep.">
        <title>Metabolic traits of an uncultured archaeal lineage -MSBL1- from brine pools of the Red Sea.</title>
        <authorList>
            <person name="Mwirichia R."/>
            <person name="Alam I."/>
            <person name="Rashid M."/>
            <person name="Vinu M."/>
            <person name="Ba-Alawi W."/>
            <person name="Anthony Kamau A."/>
            <person name="Kamanda Ngugi D."/>
            <person name="Goker M."/>
            <person name="Klenk H.P."/>
            <person name="Bajic V."/>
            <person name="Stingl U."/>
        </authorList>
    </citation>
    <scope>NUCLEOTIDE SEQUENCE [LARGE SCALE GENOMIC DNA]</scope>
    <source>
        <strain evidence="3">SCGC-AAA259M10</strain>
    </source>
</reference>
<dbReference type="Pfam" id="PF00892">
    <property type="entry name" value="EamA"/>
    <property type="match status" value="2"/>
</dbReference>
<dbReference type="EMBL" id="LHXU01000121">
    <property type="protein sequence ID" value="KXA98101.1"/>
    <property type="molecule type" value="Genomic_DNA"/>
</dbReference>
<keyword evidence="4" id="KW-1185">Reference proteome</keyword>
<feature type="transmembrane region" description="Helical" evidence="1">
    <location>
        <begin position="69"/>
        <end position="91"/>
    </location>
</feature>
<dbReference type="SUPFAM" id="SSF103481">
    <property type="entry name" value="Multidrug resistance efflux transporter EmrE"/>
    <property type="match status" value="2"/>
</dbReference>
<comment type="caution">
    <text evidence="3">The sequence shown here is derived from an EMBL/GenBank/DDBJ whole genome shotgun (WGS) entry which is preliminary data.</text>
</comment>
<feature type="transmembrane region" description="Helical" evidence="1">
    <location>
        <begin position="275"/>
        <end position="295"/>
    </location>
</feature>
<feature type="transmembrane region" description="Helical" evidence="1">
    <location>
        <begin position="124"/>
        <end position="144"/>
    </location>
</feature>
<evidence type="ECO:0000256" key="1">
    <source>
        <dbReference type="SAM" id="Phobius"/>
    </source>
</evidence>
<evidence type="ECO:0000259" key="2">
    <source>
        <dbReference type="Pfam" id="PF00892"/>
    </source>
</evidence>
<sequence>MLQKELLGGLLAIFSALLHAVRFPMIRKATVTGSSLDAVTVTVAVDTSVFLSLAVLLNYPTFGITRISFFAFFICGFLGPFLGLLCLYKGISRVGGSITAPLARGSLLISVLIAILVLKESVNILHLIGILLLLIGVVFISYEMGNETPILSFESDSDFFYPIGAMISLGLFYPLAKIGYSEGTPVTVGLGIIFTVGFCSLLLFSFYSGQNLLHSFRASEKKFYLAIGGVHSAAVGLYHLSISVSLVTIVTPLRSTSPVFVLPLSYFFLRELEKINKWIFLGTVLTVTGGILIGISI</sequence>
<evidence type="ECO:0000313" key="3">
    <source>
        <dbReference type="EMBL" id="KXA98101.1"/>
    </source>
</evidence>
<feature type="transmembrane region" description="Helical" evidence="1">
    <location>
        <begin position="97"/>
        <end position="117"/>
    </location>
</feature>
<feature type="transmembrane region" description="Helical" evidence="1">
    <location>
        <begin position="38"/>
        <end position="57"/>
    </location>
</feature>
<dbReference type="AlphaFoldDB" id="A0A133UV67"/>
<keyword evidence="1" id="KW-0472">Membrane</keyword>
<dbReference type="Proteomes" id="UP000070341">
    <property type="component" value="Unassembled WGS sequence"/>
</dbReference>
<name>A0A133UV67_9EURY</name>
<dbReference type="InterPro" id="IPR000620">
    <property type="entry name" value="EamA_dom"/>
</dbReference>
<dbReference type="InterPro" id="IPR037185">
    <property type="entry name" value="EmrE-like"/>
</dbReference>
<feature type="domain" description="EamA" evidence="2">
    <location>
        <begin position="7"/>
        <end position="141"/>
    </location>
</feature>
<feature type="transmembrane region" description="Helical" evidence="1">
    <location>
        <begin position="223"/>
        <end position="240"/>
    </location>
</feature>
<organism evidence="3 4">
    <name type="scientific">candidate division MSBL1 archaeon SCGC-AAA259M10</name>
    <dbReference type="NCBI Taxonomy" id="1698270"/>
    <lineage>
        <taxon>Archaea</taxon>
        <taxon>Methanobacteriati</taxon>
        <taxon>Methanobacteriota</taxon>
        <taxon>candidate division MSBL1</taxon>
    </lineage>
</organism>
<feature type="transmembrane region" description="Helical" evidence="1">
    <location>
        <begin position="159"/>
        <end position="176"/>
    </location>
</feature>
<gene>
    <name evidence="3" type="ORF">AKJ40_04940</name>
</gene>
<dbReference type="Gene3D" id="1.10.3730.20">
    <property type="match status" value="1"/>
</dbReference>
<accession>A0A133UV67</accession>
<evidence type="ECO:0000313" key="4">
    <source>
        <dbReference type="Proteomes" id="UP000070341"/>
    </source>
</evidence>
<dbReference type="PANTHER" id="PTHR22911">
    <property type="entry name" value="ACYL-MALONYL CONDENSING ENZYME-RELATED"/>
    <property type="match status" value="1"/>
</dbReference>
<feature type="domain" description="EamA" evidence="2">
    <location>
        <begin position="163"/>
        <end position="293"/>
    </location>
</feature>
<keyword evidence="1" id="KW-0812">Transmembrane</keyword>
<keyword evidence="1" id="KW-1133">Transmembrane helix</keyword>
<feature type="transmembrane region" description="Helical" evidence="1">
    <location>
        <begin position="188"/>
        <end position="208"/>
    </location>
</feature>
<proteinExistence type="predicted"/>
<protein>
    <recommendedName>
        <fullName evidence="2">EamA domain-containing protein</fullName>
    </recommendedName>
</protein>